<evidence type="ECO:0008006" key="4">
    <source>
        <dbReference type="Google" id="ProtNLM"/>
    </source>
</evidence>
<organism evidence="1 3">
    <name type="scientific">Adineta steineri</name>
    <dbReference type="NCBI Taxonomy" id="433720"/>
    <lineage>
        <taxon>Eukaryota</taxon>
        <taxon>Metazoa</taxon>
        <taxon>Spiralia</taxon>
        <taxon>Gnathifera</taxon>
        <taxon>Rotifera</taxon>
        <taxon>Eurotatoria</taxon>
        <taxon>Bdelloidea</taxon>
        <taxon>Adinetida</taxon>
        <taxon>Adinetidae</taxon>
        <taxon>Adineta</taxon>
    </lineage>
</organism>
<comment type="caution">
    <text evidence="1">The sequence shown here is derived from an EMBL/GenBank/DDBJ whole genome shotgun (WGS) entry which is preliminary data.</text>
</comment>
<evidence type="ECO:0000313" key="2">
    <source>
        <dbReference type="EMBL" id="CAF3593423.1"/>
    </source>
</evidence>
<dbReference type="AlphaFoldDB" id="A0A814KP54"/>
<evidence type="ECO:0000313" key="3">
    <source>
        <dbReference type="Proteomes" id="UP000663891"/>
    </source>
</evidence>
<accession>A0A814KP54</accession>
<dbReference type="EMBL" id="CAJNON010000163">
    <property type="protein sequence ID" value="CAF1055126.1"/>
    <property type="molecule type" value="Genomic_DNA"/>
</dbReference>
<dbReference type="SUPFAM" id="SSF53187">
    <property type="entry name" value="Zn-dependent exopeptidases"/>
    <property type="match status" value="1"/>
</dbReference>
<reference evidence="1" key="1">
    <citation type="submission" date="2021-02" db="EMBL/GenBank/DDBJ databases">
        <authorList>
            <person name="Nowell W R."/>
        </authorList>
    </citation>
    <scope>NUCLEOTIDE SEQUENCE</scope>
</reference>
<proteinExistence type="predicted"/>
<name>A0A814KP54_9BILA</name>
<dbReference type="Proteomes" id="UP000663891">
    <property type="component" value="Unassembled WGS sequence"/>
</dbReference>
<sequence length="280" mass="32181">MEYIDGYRSCCKYYCKGNVNIILSAPHGGSLIPNDVPDRTEGICIRRSDENDTLLDKQFYNTKLVKDIHTDEFTENVANELFKKWNFKPFIIIGKWHRQIVDFNREIREGTLNHPEAVAAYENYHLNLNNAISHVNQLFNKGLLIDIHGHSQGNYTMIGYMLSSNQLNEDDLSHSSCTTSIESLCLSNRNEYIRGEKSFGTILEQNGIDPVYPSLNHPKPESRTFFSGGYTICNYFSKINAIQTELPYVIRTGENKCMNAQRFAHTIVEYMQINNLLMSN</sequence>
<dbReference type="Proteomes" id="UP000663881">
    <property type="component" value="Unassembled WGS sequence"/>
</dbReference>
<dbReference type="EMBL" id="CAJOAY010000227">
    <property type="protein sequence ID" value="CAF3593423.1"/>
    <property type="molecule type" value="Genomic_DNA"/>
</dbReference>
<evidence type="ECO:0000313" key="1">
    <source>
        <dbReference type="EMBL" id="CAF1055126.1"/>
    </source>
</evidence>
<protein>
    <recommendedName>
        <fullName evidence="4">N-formylglutamate amidohydrolase</fullName>
    </recommendedName>
</protein>
<gene>
    <name evidence="2" type="ORF">OKA104_LOCUS6234</name>
    <name evidence="1" type="ORF">VCS650_LOCUS17625</name>
</gene>
<dbReference type="OrthoDB" id="71260at2759"/>
<dbReference type="Gene3D" id="3.40.630.40">
    <property type="entry name" value="Zn-dependent exopeptidases"/>
    <property type="match status" value="1"/>
</dbReference>